<evidence type="ECO:0000313" key="3">
    <source>
        <dbReference type="EMBL" id="RHA37535.1"/>
    </source>
</evidence>
<dbReference type="EMBL" id="QWKP01000222">
    <property type="protein sequence ID" value="RHA37535.1"/>
    <property type="molecule type" value="Genomic_DNA"/>
</dbReference>
<dbReference type="AlphaFoldDB" id="A0A413RHC0"/>
<keyword evidence="3" id="KW-0808">Transferase</keyword>
<dbReference type="InterPro" id="IPR016181">
    <property type="entry name" value="Acyl_CoA_acyltransferase"/>
</dbReference>
<organism evidence="3 4">
    <name type="scientific">Cellulomonas rhizosphaerae</name>
    <dbReference type="NCBI Taxonomy" id="2293719"/>
    <lineage>
        <taxon>Bacteria</taxon>
        <taxon>Bacillati</taxon>
        <taxon>Actinomycetota</taxon>
        <taxon>Actinomycetes</taxon>
        <taxon>Micrococcales</taxon>
        <taxon>Cellulomonadaceae</taxon>
        <taxon>Cellulomonas</taxon>
    </lineage>
</organism>
<dbReference type="SUPFAM" id="SSF55729">
    <property type="entry name" value="Acyl-CoA N-acyltransferases (Nat)"/>
    <property type="match status" value="1"/>
</dbReference>
<accession>A0A413RHC0</accession>
<dbReference type="OrthoDB" id="9132139at2"/>
<name>A0A413RHC0_9CELL</name>
<comment type="caution">
    <text evidence="3">The sequence shown here is derived from an EMBL/GenBank/DDBJ whole genome shotgun (WGS) entry which is preliminary data.</text>
</comment>
<proteinExistence type="predicted"/>
<dbReference type="GO" id="GO:0016747">
    <property type="term" value="F:acyltransferase activity, transferring groups other than amino-acyl groups"/>
    <property type="evidence" value="ECO:0007669"/>
    <property type="project" value="InterPro"/>
</dbReference>
<evidence type="ECO:0000256" key="1">
    <source>
        <dbReference type="SAM" id="MobiDB-lite"/>
    </source>
</evidence>
<sequence length="270" mass="29401">MSVTVRRSASGPGCVPDVLADGGPDSASHGASAGRTRRAVAPPRPRSRGDEGPGGGRGAEARVVTVITVQGVGAHETIRTDRLLLRRFTAADGDALHAYLSQPEAVQFEPYGPQPRAQCHELALERAGDAAFWAVCLRSDERLVGNLYLRLDEPQAWRSYTLGYVFDPGIWGRGYATEATAGLLDVCFRAWGAHRVTARCDPRNTRSSALLERLGMRREGHLRQVAAFSTDADGQPCWHDAFVYAAVESEWSGDEQRCTPYAGWMHSVPR</sequence>
<dbReference type="Proteomes" id="UP000283374">
    <property type="component" value="Unassembled WGS sequence"/>
</dbReference>
<dbReference type="InterPro" id="IPR000182">
    <property type="entry name" value="GNAT_dom"/>
</dbReference>
<feature type="domain" description="N-acetyltransferase" evidence="2">
    <location>
        <begin position="83"/>
        <end position="233"/>
    </location>
</feature>
<dbReference type="Gene3D" id="3.40.630.30">
    <property type="match status" value="1"/>
</dbReference>
<keyword evidence="4" id="KW-1185">Reference proteome</keyword>
<evidence type="ECO:0000313" key="4">
    <source>
        <dbReference type="Proteomes" id="UP000283374"/>
    </source>
</evidence>
<dbReference type="Pfam" id="PF13302">
    <property type="entry name" value="Acetyltransf_3"/>
    <property type="match status" value="1"/>
</dbReference>
<dbReference type="PANTHER" id="PTHR43792">
    <property type="entry name" value="GNAT FAMILY, PUTATIVE (AFU_ORTHOLOGUE AFUA_3G00765)-RELATED-RELATED"/>
    <property type="match status" value="1"/>
</dbReference>
<gene>
    <name evidence="3" type="ORF">D1825_16835</name>
</gene>
<evidence type="ECO:0000259" key="2">
    <source>
        <dbReference type="PROSITE" id="PS51186"/>
    </source>
</evidence>
<protein>
    <submittedName>
        <fullName evidence="3">N-acetyltransferase</fullName>
    </submittedName>
</protein>
<dbReference type="InterPro" id="IPR051531">
    <property type="entry name" value="N-acetyltransferase"/>
</dbReference>
<dbReference type="PROSITE" id="PS51186">
    <property type="entry name" value="GNAT"/>
    <property type="match status" value="1"/>
</dbReference>
<reference evidence="3 4" key="1">
    <citation type="submission" date="2018-08" db="EMBL/GenBank/DDBJ databases">
        <title>Cellulomonas rhizosphaerae sp. nov., a novel actinomycete isolated from soil.</title>
        <authorList>
            <person name="Tian Y."/>
        </authorList>
    </citation>
    <scope>NUCLEOTIDE SEQUENCE [LARGE SCALE GENOMIC DNA]</scope>
    <source>
        <strain evidence="3 4">NEAU-TCZ24</strain>
    </source>
</reference>
<feature type="region of interest" description="Disordered" evidence="1">
    <location>
        <begin position="1"/>
        <end position="59"/>
    </location>
</feature>